<sequence>MTGELSGRRIAILAADGVERVELEQPRQALDDAGVLVRLQE</sequence>
<gene>
    <name evidence="1" type="ORF">ACFQ1S_40755</name>
</gene>
<name>A0ABW3MLW6_9PSEU</name>
<dbReference type="Gene3D" id="3.40.50.880">
    <property type="match status" value="1"/>
</dbReference>
<evidence type="ECO:0000313" key="2">
    <source>
        <dbReference type="Proteomes" id="UP001597045"/>
    </source>
</evidence>
<organism evidence="1 2">
    <name type="scientific">Kibdelosporangium lantanae</name>
    <dbReference type="NCBI Taxonomy" id="1497396"/>
    <lineage>
        <taxon>Bacteria</taxon>
        <taxon>Bacillati</taxon>
        <taxon>Actinomycetota</taxon>
        <taxon>Actinomycetes</taxon>
        <taxon>Pseudonocardiales</taxon>
        <taxon>Pseudonocardiaceae</taxon>
        <taxon>Kibdelosporangium</taxon>
    </lineage>
</organism>
<dbReference type="InterPro" id="IPR029062">
    <property type="entry name" value="Class_I_gatase-like"/>
</dbReference>
<accession>A0ABW3MLW6</accession>
<comment type="caution">
    <text evidence="1">The sequence shown here is derived from an EMBL/GenBank/DDBJ whole genome shotgun (WGS) entry which is preliminary data.</text>
</comment>
<reference evidence="2" key="1">
    <citation type="journal article" date="2019" name="Int. J. Syst. Evol. Microbiol.">
        <title>The Global Catalogue of Microorganisms (GCM) 10K type strain sequencing project: providing services to taxonomists for standard genome sequencing and annotation.</title>
        <authorList>
            <consortium name="The Broad Institute Genomics Platform"/>
            <consortium name="The Broad Institute Genome Sequencing Center for Infectious Disease"/>
            <person name="Wu L."/>
            <person name="Ma J."/>
        </authorList>
    </citation>
    <scope>NUCLEOTIDE SEQUENCE [LARGE SCALE GENOMIC DNA]</scope>
    <source>
        <strain evidence="2">JCM 31486</strain>
    </source>
</reference>
<dbReference type="EMBL" id="JBHTIS010003588">
    <property type="protein sequence ID" value="MFD1051431.1"/>
    <property type="molecule type" value="Genomic_DNA"/>
</dbReference>
<proteinExistence type="predicted"/>
<keyword evidence="2" id="KW-1185">Reference proteome</keyword>
<protein>
    <submittedName>
        <fullName evidence="1">Peptidase C56</fullName>
    </submittedName>
</protein>
<dbReference type="Proteomes" id="UP001597045">
    <property type="component" value="Unassembled WGS sequence"/>
</dbReference>
<feature type="non-terminal residue" evidence="1">
    <location>
        <position position="41"/>
    </location>
</feature>
<evidence type="ECO:0000313" key="1">
    <source>
        <dbReference type="EMBL" id="MFD1051431.1"/>
    </source>
</evidence>